<evidence type="ECO:0000256" key="2">
    <source>
        <dbReference type="ARBA" id="ARBA00023136"/>
    </source>
</evidence>
<feature type="domain" description="Beta-lactamase-related" evidence="3">
    <location>
        <begin position="51"/>
        <end position="350"/>
    </location>
</feature>
<comment type="caution">
    <text evidence="4">The sequence shown here is derived from an EMBL/GenBank/DDBJ whole genome shotgun (WGS) entry which is preliminary data.</text>
</comment>
<sequence length="368" mass="42440">MKSMESSKTNDHIKSSWICGMRKKSSFITLENADLIVQQADDYLESLVNDKAFSGSILLARNNQILLIKGYGCSEYGCQEKNTSQTIFRIGSVTKPFTAIMILKLHEKKQLNLNNKLSLYYPDYPHSNQITIKYLLSNTSGIEDYTEMETFERKCQEDLTIDQLIDTFKNEPLKFKPGSKYSYSNSNYILLGLIIEKVTGKSYETNLREFILEPCCMNDTGYECDNNPILNTKHNQRACGYICSTDSNSFDTCRFINMSTVRSAGGIYSTIEDLYRLDRYLYGEKLLNNHTKKIMFKPVKEHYALGWEVERLKHRRIKQQHTGEIFGFYSCLARFPKDNACIIILTNLEGISVHDILDSLTDILFQEK</sequence>
<dbReference type="AlphaFoldDB" id="A0A814K3V3"/>
<evidence type="ECO:0000256" key="1">
    <source>
        <dbReference type="ARBA" id="ARBA00004370"/>
    </source>
</evidence>
<dbReference type="InterPro" id="IPR001466">
    <property type="entry name" value="Beta-lactam-related"/>
</dbReference>
<dbReference type="Proteomes" id="UP000663870">
    <property type="component" value="Unassembled WGS sequence"/>
</dbReference>
<keyword evidence="2" id="KW-0472">Membrane</keyword>
<dbReference type="PANTHER" id="PTHR46825:SF11">
    <property type="entry name" value="PENICILLIN-BINDING PROTEIN 4"/>
    <property type="match status" value="1"/>
</dbReference>
<dbReference type="GO" id="GO:0016020">
    <property type="term" value="C:membrane"/>
    <property type="evidence" value="ECO:0007669"/>
    <property type="project" value="UniProtKB-SubCell"/>
</dbReference>
<proteinExistence type="predicted"/>
<evidence type="ECO:0000259" key="3">
    <source>
        <dbReference type="Pfam" id="PF00144"/>
    </source>
</evidence>
<protein>
    <recommendedName>
        <fullName evidence="3">Beta-lactamase-related domain-containing protein</fullName>
    </recommendedName>
</protein>
<evidence type="ECO:0000313" key="4">
    <source>
        <dbReference type="EMBL" id="CAF1046198.1"/>
    </source>
</evidence>
<dbReference type="EMBL" id="CAJNOL010000397">
    <property type="protein sequence ID" value="CAF1046198.1"/>
    <property type="molecule type" value="Genomic_DNA"/>
</dbReference>
<keyword evidence="5" id="KW-1185">Reference proteome</keyword>
<dbReference type="SUPFAM" id="SSF56601">
    <property type="entry name" value="beta-lactamase/transpeptidase-like"/>
    <property type="match status" value="1"/>
</dbReference>
<dbReference type="InterPro" id="IPR050491">
    <property type="entry name" value="AmpC-like"/>
</dbReference>
<dbReference type="PANTHER" id="PTHR46825">
    <property type="entry name" value="D-ALANYL-D-ALANINE-CARBOXYPEPTIDASE/ENDOPEPTIDASE AMPH"/>
    <property type="match status" value="1"/>
</dbReference>
<organism evidence="4 5">
    <name type="scientific">Rotaria sordida</name>
    <dbReference type="NCBI Taxonomy" id="392033"/>
    <lineage>
        <taxon>Eukaryota</taxon>
        <taxon>Metazoa</taxon>
        <taxon>Spiralia</taxon>
        <taxon>Gnathifera</taxon>
        <taxon>Rotifera</taxon>
        <taxon>Eurotatoria</taxon>
        <taxon>Bdelloidea</taxon>
        <taxon>Philodinida</taxon>
        <taxon>Philodinidae</taxon>
        <taxon>Rotaria</taxon>
    </lineage>
</organism>
<comment type="subcellular location">
    <subcellularLocation>
        <location evidence="1">Membrane</location>
    </subcellularLocation>
</comment>
<evidence type="ECO:0000313" key="5">
    <source>
        <dbReference type="Proteomes" id="UP000663870"/>
    </source>
</evidence>
<gene>
    <name evidence="4" type="ORF">JXQ802_LOCUS16408</name>
</gene>
<dbReference type="Gene3D" id="3.40.710.10">
    <property type="entry name" value="DD-peptidase/beta-lactamase superfamily"/>
    <property type="match status" value="1"/>
</dbReference>
<dbReference type="Pfam" id="PF00144">
    <property type="entry name" value="Beta-lactamase"/>
    <property type="match status" value="1"/>
</dbReference>
<accession>A0A814K3V3</accession>
<dbReference type="InterPro" id="IPR012338">
    <property type="entry name" value="Beta-lactam/transpept-like"/>
</dbReference>
<reference evidence="4" key="1">
    <citation type="submission" date="2021-02" db="EMBL/GenBank/DDBJ databases">
        <authorList>
            <person name="Nowell W R."/>
        </authorList>
    </citation>
    <scope>NUCLEOTIDE SEQUENCE</scope>
</reference>
<name>A0A814K3V3_9BILA</name>